<proteinExistence type="predicted"/>
<feature type="transmembrane region" description="Helical" evidence="2">
    <location>
        <begin position="93"/>
        <end position="113"/>
    </location>
</feature>
<keyword evidence="4" id="KW-1185">Reference proteome</keyword>
<feature type="compositionally biased region" description="Basic and acidic residues" evidence="1">
    <location>
        <begin position="117"/>
        <end position="128"/>
    </location>
</feature>
<protein>
    <recommendedName>
        <fullName evidence="5">DUF2637 domain-containing protein</fullName>
    </recommendedName>
</protein>
<evidence type="ECO:0000313" key="3">
    <source>
        <dbReference type="EMBL" id="BDM70548.1"/>
    </source>
</evidence>
<feature type="transmembrane region" description="Helical" evidence="2">
    <location>
        <begin position="62"/>
        <end position="81"/>
    </location>
</feature>
<dbReference type="Pfam" id="PF10935">
    <property type="entry name" value="DUF2637"/>
    <property type="match status" value="1"/>
</dbReference>
<feature type="region of interest" description="Disordered" evidence="1">
    <location>
        <begin position="117"/>
        <end position="148"/>
    </location>
</feature>
<evidence type="ECO:0000256" key="2">
    <source>
        <dbReference type="SAM" id="Phobius"/>
    </source>
</evidence>
<dbReference type="Proteomes" id="UP001059597">
    <property type="component" value="Chromosome"/>
</dbReference>
<organism evidence="3 4">
    <name type="scientific">Streptomyces nigrescens</name>
    <dbReference type="NCBI Taxonomy" id="1920"/>
    <lineage>
        <taxon>Bacteria</taxon>
        <taxon>Bacillati</taxon>
        <taxon>Actinomycetota</taxon>
        <taxon>Actinomycetes</taxon>
        <taxon>Kitasatosporales</taxon>
        <taxon>Streptomycetaceae</taxon>
        <taxon>Streptomyces</taxon>
    </lineage>
</organism>
<keyword evidence="2" id="KW-0472">Membrane</keyword>
<keyword evidence="2" id="KW-1133">Transmembrane helix</keyword>
<name>A0ABN6R0F3_STRNI</name>
<sequence length="208" mass="22408">MRRRPDPVLIQATIAAALSFAHIHDIAETAGQDGWKAWAYPVSVDLLLIVAWRRIKARRDGMGWLWFAVAMAASLSANVLTSGVMDLGNPPDALRVIVAGWPAVAFLGGSLLVHGRRTEDPQESHAGSEEPASVPADQEPQERENGPQKPVLVSYREASEALGVAPETVRAWAMDGKIGKHAGPTANSVRVDLRECHSVKSRRLTAGV</sequence>
<evidence type="ECO:0000256" key="1">
    <source>
        <dbReference type="SAM" id="MobiDB-lite"/>
    </source>
</evidence>
<dbReference type="EMBL" id="AP026073">
    <property type="protein sequence ID" value="BDM70548.1"/>
    <property type="molecule type" value="Genomic_DNA"/>
</dbReference>
<evidence type="ECO:0008006" key="5">
    <source>
        <dbReference type="Google" id="ProtNLM"/>
    </source>
</evidence>
<dbReference type="InterPro" id="IPR021235">
    <property type="entry name" value="DUF2637"/>
</dbReference>
<keyword evidence="2" id="KW-0812">Transmembrane</keyword>
<gene>
    <name evidence="3" type="ORF">HEK616_40350</name>
</gene>
<dbReference type="RefSeq" id="WP_261954274.1">
    <property type="nucleotide sequence ID" value="NZ_AP026073.1"/>
</dbReference>
<evidence type="ECO:0000313" key="4">
    <source>
        <dbReference type="Proteomes" id="UP001059597"/>
    </source>
</evidence>
<reference evidence="3" key="1">
    <citation type="submission" date="2022-06" db="EMBL/GenBank/DDBJ databases">
        <title>Complete genome sequence of Streptomyces nigrescens HEK616.</title>
        <authorList>
            <person name="Asamizu S."/>
            <person name="Onaka H."/>
        </authorList>
    </citation>
    <scope>NUCLEOTIDE SEQUENCE</scope>
    <source>
        <strain evidence="3">HEK616</strain>
    </source>
</reference>
<accession>A0ABN6R0F3</accession>